<dbReference type="Pfam" id="PF06017">
    <property type="entry name" value="Myosin_TH1"/>
    <property type="match status" value="1"/>
</dbReference>
<dbReference type="PANTHER" id="PTHR34969">
    <property type="entry name" value="OS01G0621700 PROTEIN"/>
    <property type="match status" value="1"/>
</dbReference>
<accession>X6P7P4</accession>
<dbReference type="InterPro" id="IPR010926">
    <property type="entry name" value="Myosin_TH1"/>
</dbReference>
<feature type="domain" description="TH1" evidence="2">
    <location>
        <begin position="47"/>
        <end position="236"/>
    </location>
</feature>
<dbReference type="EMBL" id="ASPP01002479">
    <property type="protein sequence ID" value="ETO34540.1"/>
    <property type="molecule type" value="Genomic_DNA"/>
</dbReference>
<keyword evidence="4" id="KW-1185">Reference proteome</keyword>
<dbReference type="GO" id="GO:0016459">
    <property type="term" value="C:myosin complex"/>
    <property type="evidence" value="ECO:0007669"/>
    <property type="project" value="InterPro"/>
</dbReference>
<dbReference type="Proteomes" id="UP000023152">
    <property type="component" value="Unassembled WGS sequence"/>
</dbReference>
<comment type="caution">
    <text evidence="3">The sequence shown here is derived from an EMBL/GenBank/DDBJ whole genome shotgun (WGS) entry which is preliminary data.</text>
</comment>
<dbReference type="PROSITE" id="PS51757">
    <property type="entry name" value="TH1"/>
    <property type="match status" value="1"/>
</dbReference>
<evidence type="ECO:0000259" key="2">
    <source>
        <dbReference type="PROSITE" id="PS51757"/>
    </source>
</evidence>
<proteinExistence type="predicted"/>
<gene>
    <name evidence="3" type="ORF">RFI_02556</name>
</gene>
<sequence>MTTVIGRIIEVLSYLCFFDIYYNIVVTEERFQHFAFTRKGESKIRILAKMSHQSNSENKHDILGIEHSSQLLSLFKKEGEENEYLILSEKLIKINRKGKKQERVLIITNKAIYNTKIGKYNKSQRRIQITDLAMITVSTTSHEFVLHVPSEYDYHLCSSNSAAIVEKLTKLYNKQTNAELLIVKSDLQHLKDVKLLYLFISGVICVGQYNIDIFCLLFIVRFLFCLFVIDSLFASE</sequence>
<organism evidence="3 4">
    <name type="scientific">Reticulomyxa filosa</name>
    <dbReference type="NCBI Taxonomy" id="46433"/>
    <lineage>
        <taxon>Eukaryota</taxon>
        <taxon>Sar</taxon>
        <taxon>Rhizaria</taxon>
        <taxon>Retaria</taxon>
        <taxon>Foraminifera</taxon>
        <taxon>Monothalamids</taxon>
        <taxon>Reticulomyxidae</taxon>
        <taxon>Reticulomyxa</taxon>
    </lineage>
</organism>
<protein>
    <recommendedName>
        <fullName evidence="2">TH1 domain-containing protein</fullName>
    </recommendedName>
</protein>
<dbReference type="AlphaFoldDB" id="X6P7P4"/>
<evidence type="ECO:0000313" key="4">
    <source>
        <dbReference type="Proteomes" id="UP000023152"/>
    </source>
</evidence>
<evidence type="ECO:0000313" key="3">
    <source>
        <dbReference type="EMBL" id="ETO34540.1"/>
    </source>
</evidence>
<dbReference type="PANTHER" id="PTHR34969:SF1">
    <property type="entry name" value="TH1 DOMAIN-CONTAINING PROTEIN"/>
    <property type="match status" value="1"/>
</dbReference>
<evidence type="ECO:0000256" key="1">
    <source>
        <dbReference type="SAM" id="Phobius"/>
    </source>
</evidence>
<keyword evidence="1" id="KW-1133">Transmembrane helix</keyword>
<reference evidence="3 4" key="1">
    <citation type="journal article" date="2013" name="Curr. Biol.">
        <title>The Genome of the Foraminiferan Reticulomyxa filosa.</title>
        <authorList>
            <person name="Glockner G."/>
            <person name="Hulsmann N."/>
            <person name="Schleicher M."/>
            <person name="Noegel A.A."/>
            <person name="Eichinger L."/>
            <person name="Gallinger C."/>
            <person name="Pawlowski J."/>
            <person name="Sierra R."/>
            <person name="Euteneuer U."/>
            <person name="Pillet L."/>
            <person name="Moustafa A."/>
            <person name="Platzer M."/>
            <person name="Groth M."/>
            <person name="Szafranski K."/>
            <person name="Schliwa M."/>
        </authorList>
    </citation>
    <scope>NUCLEOTIDE SEQUENCE [LARGE SCALE GENOMIC DNA]</scope>
</reference>
<dbReference type="GO" id="GO:0003774">
    <property type="term" value="F:cytoskeletal motor activity"/>
    <property type="evidence" value="ECO:0007669"/>
    <property type="project" value="InterPro"/>
</dbReference>
<feature type="transmembrane region" description="Helical" evidence="1">
    <location>
        <begin position="196"/>
        <end position="229"/>
    </location>
</feature>
<name>X6P7P4_RETFI</name>
<keyword evidence="1" id="KW-0472">Membrane</keyword>
<dbReference type="OrthoDB" id="6108017at2759"/>
<keyword evidence="1" id="KW-0812">Transmembrane</keyword>